<accession>A0A4Q2SN85</accession>
<dbReference type="Pfam" id="PF24389">
    <property type="entry name" value="ORC-CDC6-like"/>
    <property type="match status" value="1"/>
</dbReference>
<evidence type="ECO:0000256" key="1">
    <source>
        <dbReference type="SAM" id="MobiDB-lite"/>
    </source>
</evidence>
<reference evidence="2 3" key="1">
    <citation type="submission" date="2019-01" db="EMBL/GenBank/DDBJ databases">
        <title>Novel species of Nocardioides.</title>
        <authorList>
            <person name="Liu Q."/>
            <person name="X Y.-H."/>
        </authorList>
    </citation>
    <scope>NUCLEOTIDE SEQUENCE [LARGE SCALE GENOMIC DNA]</scope>
    <source>
        <strain evidence="2 3">HLT2-9</strain>
    </source>
</reference>
<name>A0A4Q2SN85_9ACTN</name>
<dbReference type="RefSeq" id="WP_129428279.1">
    <property type="nucleotide sequence ID" value="NZ_SDWV01000022.1"/>
</dbReference>
<organism evidence="2 3">
    <name type="scientific">Nocardioides zhouii</name>
    <dbReference type="NCBI Taxonomy" id="1168729"/>
    <lineage>
        <taxon>Bacteria</taxon>
        <taxon>Bacillati</taxon>
        <taxon>Actinomycetota</taxon>
        <taxon>Actinomycetes</taxon>
        <taxon>Propionibacteriales</taxon>
        <taxon>Nocardioidaceae</taxon>
        <taxon>Nocardioides</taxon>
    </lineage>
</organism>
<feature type="region of interest" description="Disordered" evidence="1">
    <location>
        <begin position="651"/>
        <end position="673"/>
    </location>
</feature>
<comment type="caution">
    <text evidence="2">The sequence shown here is derived from an EMBL/GenBank/DDBJ whole genome shotgun (WGS) entry which is preliminary data.</text>
</comment>
<dbReference type="AlphaFoldDB" id="A0A4Q2SN85"/>
<gene>
    <name evidence="2" type="ORF">EUA94_18015</name>
</gene>
<keyword evidence="3" id="KW-1185">Reference proteome</keyword>
<dbReference type="OrthoDB" id="1489695at2"/>
<dbReference type="InterPro" id="IPR056955">
    <property type="entry name" value="ORC-CDC6-like"/>
</dbReference>
<proteinExistence type="predicted"/>
<sequence length="673" mass="74666">MTSLPNSFRIRAAEFNRGRTSAFCNNFAAEVLDSIQSRHFDMPVVLRSVPGTGKTSLMQILSAHWLVEVVRRPNDYEALAQHLTDIGVLDTVGSPTVSGALVNLERDFSSILDIGAPDEAAERIFKRLVDARVLAAHVESARVMATALNDVGPDPEVSFAIPEGRPDLTAVLREMHSDDDARITSSEVLEWALGIETVVRSLLFDLSPFDWDATANYTNDFLSFRLLESASIHYDGVDSGLRVVTFLDDLHRLRPTQRRQIMGLIESRALTRGVWIAERVEVLNPEQLLGEDLGTSLPARANAERGRDVEVIDLGAGSPAAYSAYERMLRSVARKRAATDLHNFADTSTEFLQLLDEQEHPDWSSVEADVLKRLAEVDDARFDDWIRHISADALVTGKSDRERVTDARATISLIEAEQRKQQAELFLGMPLAVEELDRRLGSTVREAAQVALGREYPKQVPVYYGQRDFLLLANHNVSQLLRVGADLFDVVLTGAATARKSPAPTPREQHRTVKASSDRLWREIPARLEEGRNVQTLLTAAGKFAARMNEDRPTSYAPGISGFALTMRDLKQLIDPATRAVVPGGEELLRALADAVANDYLTKLEDAPRGARAERRVVFYINRLLCPIWNLPLGKGGYRTRSLHEVASWMKNGSASSTTDEPDEPLDEGLFND</sequence>
<evidence type="ECO:0000313" key="2">
    <source>
        <dbReference type="EMBL" id="RYC05644.1"/>
    </source>
</evidence>
<evidence type="ECO:0000313" key="3">
    <source>
        <dbReference type="Proteomes" id="UP000291101"/>
    </source>
</evidence>
<dbReference type="Proteomes" id="UP000291101">
    <property type="component" value="Unassembled WGS sequence"/>
</dbReference>
<dbReference type="EMBL" id="SDWV01000022">
    <property type="protein sequence ID" value="RYC05644.1"/>
    <property type="molecule type" value="Genomic_DNA"/>
</dbReference>
<protein>
    <submittedName>
        <fullName evidence="2">Uncharacterized protein</fullName>
    </submittedName>
</protein>